<evidence type="ECO:0000313" key="1">
    <source>
        <dbReference type="EMBL" id="KZT64440.1"/>
    </source>
</evidence>
<dbReference type="EMBL" id="KV429129">
    <property type="protein sequence ID" value="KZT64440.1"/>
    <property type="molecule type" value="Genomic_DNA"/>
</dbReference>
<dbReference type="Proteomes" id="UP000076727">
    <property type="component" value="Unassembled WGS sequence"/>
</dbReference>
<proteinExistence type="predicted"/>
<dbReference type="AlphaFoldDB" id="A0A165LHU5"/>
<keyword evidence="2" id="KW-1185">Reference proteome</keyword>
<sequence>MCITYSWEVMWRGYTTWAEGNAGSTYPLDDLEGLIQYAKLGLQYLDVDWTPLNDLNGREEFHDLREVTIEMMYETMDLSRAGLYEEPARNILKCFDARLEEGMKQLLWQRRGMLTIVKTIDDRGF</sequence>
<organism evidence="1 2">
    <name type="scientific">Daedalea quercina L-15889</name>
    <dbReference type="NCBI Taxonomy" id="1314783"/>
    <lineage>
        <taxon>Eukaryota</taxon>
        <taxon>Fungi</taxon>
        <taxon>Dikarya</taxon>
        <taxon>Basidiomycota</taxon>
        <taxon>Agaricomycotina</taxon>
        <taxon>Agaricomycetes</taxon>
        <taxon>Polyporales</taxon>
        <taxon>Fomitopsis</taxon>
    </lineage>
</organism>
<accession>A0A165LHU5</accession>
<evidence type="ECO:0000313" key="2">
    <source>
        <dbReference type="Proteomes" id="UP000076727"/>
    </source>
</evidence>
<reference evidence="1 2" key="1">
    <citation type="journal article" date="2016" name="Mol. Biol. Evol.">
        <title>Comparative Genomics of Early-Diverging Mushroom-Forming Fungi Provides Insights into the Origins of Lignocellulose Decay Capabilities.</title>
        <authorList>
            <person name="Nagy L.G."/>
            <person name="Riley R."/>
            <person name="Tritt A."/>
            <person name="Adam C."/>
            <person name="Daum C."/>
            <person name="Floudas D."/>
            <person name="Sun H."/>
            <person name="Yadav J.S."/>
            <person name="Pangilinan J."/>
            <person name="Larsson K.H."/>
            <person name="Matsuura K."/>
            <person name="Barry K."/>
            <person name="Labutti K."/>
            <person name="Kuo R."/>
            <person name="Ohm R.A."/>
            <person name="Bhattacharya S.S."/>
            <person name="Shirouzu T."/>
            <person name="Yoshinaga Y."/>
            <person name="Martin F.M."/>
            <person name="Grigoriev I.V."/>
            <person name="Hibbett D.S."/>
        </authorList>
    </citation>
    <scope>NUCLEOTIDE SEQUENCE [LARGE SCALE GENOMIC DNA]</scope>
    <source>
        <strain evidence="1 2">L-15889</strain>
    </source>
</reference>
<name>A0A165LHU5_9APHY</name>
<gene>
    <name evidence="1" type="ORF">DAEQUDRAFT_612518</name>
</gene>
<protein>
    <submittedName>
        <fullName evidence="1">Uncharacterized protein</fullName>
    </submittedName>
</protein>